<reference evidence="2" key="1">
    <citation type="submission" date="2025-08" db="UniProtKB">
        <authorList>
            <consortium name="RefSeq"/>
        </authorList>
    </citation>
    <scope>IDENTIFICATION</scope>
    <source>
        <tissue evidence="2">Muscle</tissue>
    </source>
</reference>
<evidence type="ECO:0000313" key="2">
    <source>
        <dbReference type="RefSeq" id="XP_022251736.1"/>
    </source>
</evidence>
<evidence type="ECO:0000313" key="1">
    <source>
        <dbReference type="Proteomes" id="UP000694941"/>
    </source>
</evidence>
<organism evidence="1 2">
    <name type="scientific">Limulus polyphemus</name>
    <name type="common">Atlantic horseshoe crab</name>
    <dbReference type="NCBI Taxonomy" id="6850"/>
    <lineage>
        <taxon>Eukaryota</taxon>
        <taxon>Metazoa</taxon>
        <taxon>Ecdysozoa</taxon>
        <taxon>Arthropoda</taxon>
        <taxon>Chelicerata</taxon>
        <taxon>Merostomata</taxon>
        <taxon>Xiphosura</taxon>
        <taxon>Limulidae</taxon>
        <taxon>Limulus</taxon>
    </lineage>
</organism>
<sequence>MAEFLCQKCVGGTSGVLITDVLDGCGNCIHSGRPCHCNGKADEDVCGVCNGEGKTCVKLIEVSPLVVPAMMKTEVCTPINGFNLWSIWRKNRKTFLYFPSFRWK</sequence>
<dbReference type="RefSeq" id="XP_022251736.1">
    <property type="nucleotide sequence ID" value="XM_022396028.1"/>
</dbReference>
<accession>A0ABM1T780</accession>
<gene>
    <name evidence="2" type="primary">LOC111087861</name>
</gene>
<keyword evidence="1" id="KW-1185">Reference proteome</keyword>
<proteinExistence type="predicted"/>
<dbReference type="Proteomes" id="UP000694941">
    <property type="component" value="Unplaced"/>
</dbReference>
<dbReference type="GeneID" id="111087861"/>
<protein>
    <submittedName>
        <fullName evidence="2">Uncharacterized protein LOC111087861</fullName>
    </submittedName>
</protein>
<name>A0ABM1T780_LIMPO</name>